<evidence type="ECO:0000313" key="8">
    <source>
        <dbReference type="Proteomes" id="UP000077875"/>
    </source>
</evidence>
<dbReference type="GO" id="GO:0008198">
    <property type="term" value="F:ferrous iron binding"/>
    <property type="evidence" value="ECO:0007669"/>
    <property type="project" value="TreeGrafter"/>
</dbReference>
<gene>
    <name evidence="7" type="ORF">A5892_12020</name>
</gene>
<dbReference type="CDD" id="cd10548">
    <property type="entry name" value="cupin_CDO"/>
    <property type="match status" value="1"/>
</dbReference>
<dbReference type="GO" id="GO:0016702">
    <property type="term" value="F:oxidoreductase activity, acting on single donors with incorporation of molecular oxygen, incorporation of two atoms of oxygen"/>
    <property type="evidence" value="ECO:0007669"/>
    <property type="project" value="InterPro"/>
</dbReference>
<dbReference type="Gene3D" id="2.60.120.10">
    <property type="entry name" value="Jelly Rolls"/>
    <property type="match status" value="1"/>
</dbReference>
<dbReference type="InterPro" id="IPR011051">
    <property type="entry name" value="RmlC_Cupin_sf"/>
</dbReference>
<name>A0A172YGB6_9GAMM</name>
<organism evidence="7 8">
    <name type="scientific">Halotalea alkalilenta</name>
    <dbReference type="NCBI Taxonomy" id="376489"/>
    <lineage>
        <taxon>Bacteria</taxon>
        <taxon>Pseudomonadati</taxon>
        <taxon>Pseudomonadota</taxon>
        <taxon>Gammaproteobacteria</taxon>
        <taxon>Oceanospirillales</taxon>
        <taxon>Halomonadaceae</taxon>
        <taxon>Halotalea</taxon>
    </lineage>
</organism>
<dbReference type="SUPFAM" id="SSF51182">
    <property type="entry name" value="RmlC-like cupins"/>
    <property type="match status" value="1"/>
</dbReference>
<dbReference type="Proteomes" id="UP000077875">
    <property type="component" value="Chromosome"/>
</dbReference>
<evidence type="ECO:0000256" key="5">
    <source>
        <dbReference type="ARBA" id="ARBA00023004"/>
    </source>
</evidence>
<keyword evidence="4" id="KW-0560">Oxidoreductase</keyword>
<dbReference type="PANTHER" id="PTHR12918">
    <property type="entry name" value="CYSTEINE DIOXYGENASE"/>
    <property type="match status" value="1"/>
</dbReference>
<feature type="binding site" evidence="6">
    <location>
        <position position="101"/>
    </location>
    <ligand>
        <name>Fe cation</name>
        <dbReference type="ChEBI" id="CHEBI:24875"/>
        <note>catalytic</note>
    </ligand>
</feature>
<dbReference type="InterPro" id="IPR014710">
    <property type="entry name" value="RmlC-like_jellyroll"/>
</dbReference>
<dbReference type="Gene3D" id="1.20.5.440">
    <property type="entry name" value="ATP synthase delta/epsilon subunit, C-terminal domain"/>
    <property type="match status" value="1"/>
</dbReference>
<feature type="binding site" evidence="6">
    <location>
        <position position="153"/>
    </location>
    <ligand>
        <name>Fe cation</name>
        <dbReference type="ChEBI" id="CHEBI:24875"/>
        <note>catalytic</note>
    </ligand>
</feature>
<dbReference type="STRING" id="376489.A5892_12020"/>
<dbReference type="PANTHER" id="PTHR12918:SF1">
    <property type="entry name" value="CYSTEINE DIOXYGENASE TYPE 1"/>
    <property type="match status" value="1"/>
</dbReference>
<feature type="binding site" evidence="6">
    <location>
        <position position="103"/>
    </location>
    <ligand>
        <name>Fe cation</name>
        <dbReference type="ChEBI" id="CHEBI:24875"/>
        <note>catalytic</note>
    </ligand>
</feature>
<protein>
    <submittedName>
        <fullName evidence="7">Cysteine dioxygenase</fullName>
    </submittedName>
</protein>
<evidence type="ECO:0000256" key="2">
    <source>
        <dbReference type="ARBA" id="ARBA00022723"/>
    </source>
</evidence>
<dbReference type="RefSeq" id="WP_064123008.1">
    <property type="nucleotide sequence ID" value="NZ_CP015243.1"/>
</dbReference>
<reference evidence="7 8" key="1">
    <citation type="submission" date="2016-04" db="EMBL/GenBank/DDBJ databases">
        <title>Complete Genome Sequence of Halotalea alkalilenta IHB B 13600.</title>
        <authorList>
            <person name="Swarnkar M.K."/>
            <person name="Sharma A."/>
            <person name="Kaushal K."/>
            <person name="Soni R."/>
            <person name="Rana S."/>
            <person name="Singh A.K."/>
            <person name="Gulati A."/>
        </authorList>
    </citation>
    <scope>NUCLEOTIDE SEQUENCE [LARGE SCALE GENOMIC DNA]</scope>
    <source>
        <strain evidence="7 8">IHB B 13600</strain>
    </source>
</reference>
<evidence type="ECO:0000256" key="1">
    <source>
        <dbReference type="ARBA" id="ARBA00006622"/>
    </source>
</evidence>
<dbReference type="InterPro" id="IPR010300">
    <property type="entry name" value="CDO_1"/>
</dbReference>
<proteinExistence type="inferred from homology"/>
<evidence type="ECO:0000256" key="4">
    <source>
        <dbReference type="ARBA" id="ARBA00023002"/>
    </source>
</evidence>
<keyword evidence="2 6" id="KW-0479">Metal-binding</keyword>
<comment type="similarity">
    <text evidence="1">Belongs to the cysteine dioxygenase family.</text>
</comment>
<dbReference type="AlphaFoldDB" id="A0A172YGB6"/>
<keyword evidence="3 7" id="KW-0223">Dioxygenase</keyword>
<keyword evidence="8" id="KW-1185">Reference proteome</keyword>
<evidence type="ECO:0000313" key="7">
    <source>
        <dbReference type="EMBL" id="ANF58102.1"/>
    </source>
</evidence>
<evidence type="ECO:0000256" key="6">
    <source>
        <dbReference type="PIRSR" id="PIRSR610300-51"/>
    </source>
</evidence>
<accession>A0A172YGB6</accession>
<keyword evidence="5 6" id="KW-0408">Iron</keyword>
<dbReference type="KEGG" id="haa:A5892_12020"/>
<dbReference type="EMBL" id="CP015243">
    <property type="protein sequence ID" value="ANF58102.1"/>
    <property type="molecule type" value="Genomic_DNA"/>
</dbReference>
<dbReference type="Pfam" id="PF05995">
    <property type="entry name" value="CDO_I"/>
    <property type="match status" value="1"/>
</dbReference>
<sequence length="212" mass="23784">MTEAIRSTSSAAPSPQGGIARLRDFVIDFSTLLDASPSEAQILDQGGALLASLVRHDDWLPDEYAAPHPEYYSQYLLYADASERFSVVSFVWGPGQRTPIHDHATWGLIGMLRGEERSQRFIHDQGRWLPHRHPDHLRPGDIDRLSPSAGDVHQVSNAFDDQVSISIHVYGGNIGAIRRSVFTADGERKPFISGYSNDRIPNLWDRSKERRP</sequence>
<evidence type="ECO:0000256" key="3">
    <source>
        <dbReference type="ARBA" id="ARBA00022964"/>
    </source>
</evidence>